<dbReference type="OrthoDB" id="2678913at2759"/>
<accession>A0A5B0PY17</accession>
<comment type="caution">
    <text evidence="1">The sequence shown here is derived from an EMBL/GenBank/DDBJ whole genome shotgun (WGS) entry which is preliminary data.</text>
</comment>
<organism evidence="1 2">
    <name type="scientific">Puccinia graminis f. sp. tritici</name>
    <dbReference type="NCBI Taxonomy" id="56615"/>
    <lineage>
        <taxon>Eukaryota</taxon>
        <taxon>Fungi</taxon>
        <taxon>Dikarya</taxon>
        <taxon>Basidiomycota</taxon>
        <taxon>Pucciniomycotina</taxon>
        <taxon>Pucciniomycetes</taxon>
        <taxon>Pucciniales</taxon>
        <taxon>Pucciniaceae</taxon>
        <taxon>Puccinia</taxon>
    </lineage>
</organism>
<dbReference type="AlphaFoldDB" id="A0A5B0PY17"/>
<name>A0A5B0PY17_PUCGR</name>
<sequence>MDIPHRVGNLKWFTPGNHSSAINAEEKIQNSIQEEVAAGRMFGPFKHKEVAKHFNFFRSSPLGSVINADGKMCPINNLSFRKKDGE</sequence>
<gene>
    <name evidence="1" type="ORF">PGT21_019372</name>
</gene>
<evidence type="ECO:0000313" key="1">
    <source>
        <dbReference type="EMBL" id="KAA1105786.1"/>
    </source>
</evidence>
<evidence type="ECO:0000313" key="2">
    <source>
        <dbReference type="Proteomes" id="UP000324748"/>
    </source>
</evidence>
<dbReference type="Proteomes" id="UP000324748">
    <property type="component" value="Unassembled WGS sequence"/>
</dbReference>
<dbReference type="EMBL" id="VSWC01000040">
    <property type="protein sequence ID" value="KAA1105786.1"/>
    <property type="molecule type" value="Genomic_DNA"/>
</dbReference>
<reference evidence="1 2" key="1">
    <citation type="submission" date="2019-05" db="EMBL/GenBank/DDBJ databases">
        <title>Emergence of the Ug99 lineage of the wheat stem rust pathogen through somatic hybridization.</title>
        <authorList>
            <person name="Li F."/>
            <person name="Upadhyaya N.M."/>
            <person name="Sperschneider J."/>
            <person name="Matny O."/>
            <person name="Nguyen-Phuc H."/>
            <person name="Mago R."/>
            <person name="Raley C."/>
            <person name="Miller M.E."/>
            <person name="Silverstein K.A.T."/>
            <person name="Henningsen E."/>
            <person name="Hirsch C.D."/>
            <person name="Visser B."/>
            <person name="Pretorius Z.A."/>
            <person name="Steffenson B.J."/>
            <person name="Schwessinger B."/>
            <person name="Dodds P.N."/>
            <person name="Figueroa M."/>
        </authorList>
    </citation>
    <scope>NUCLEOTIDE SEQUENCE [LARGE SCALE GENOMIC DNA]</scope>
    <source>
        <strain evidence="1">21-0</strain>
    </source>
</reference>
<proteinExistence type="predicted"/>
<keyword evidence="2" id="KW-1185">Reference proteome</keyword>
<protein>
    <submittedName>
        <fullName evidence="1">Uncharacterized protein</fullName>
    </submittedName>
</protein>